<organism evidence="2 3">
    <name type="scientific">Pseudomonas triclosanedens</name>
    <dbReference type="NCBI Taxonomy" id="2961893"/>
    <lineage>
        <taxon>Bacteria</taxon>
        <taxon>Pseudomonadati</taxon>
        <taxon>Pseudomonadota</taxon>
        <taxon>Gammaproteobacteria</taxon>
        <taxon>Pseudomonadales</taxon>
        <taxon>Pseudomonadaceae</taxon>
        <taxon>Pseudomonas</taxon>
    </lineage>
</organism>
<dbReference type="Pfam" id="PF13474">
    <property type="entry name" value="SnoaL_3"/>
    <property type="match status" value="1"/>
</dbReference>
<reference evidence="2" key="1">
    <citation type="submission" date="2022-11" db="EMBL/GenBank/DDBJ databases">
        <title>Pseudomonas triclosanedens sp. nov., a triclosan degrader isolated from activated sludge.</title>
        <authorList>
            <person name="Yin Y."/>
            <person name="Lu Z."/>
        </authorList>
    </citation>
    <scope>NUCLEOTIDE SEQUENCE</scope>
    <source>
        <strain evidence="2">ZM23</strain>
    </source>
</reference>
<dbReference type="Gene3D" id="3.10.450.50">
    <property type="match status" value="1"/>
</dbReference>
<keyword evidence="3" id="KW-1185">Reference proteome</keyword>
<accession>A0ABY7A168</accession>
<evidence type="ECO:0000313" key="3">
    <source>
        <dbReference type="Proteomes" id="UP001163624"/>
    </source>
</evidence>
<sequence>MTSADDTELHALLDSWLSAVLAADVAAITSHYSRDILAFDAVKQLQFKGVEAYGRHWEECMRMCTEHTFEIHELSFEAGSDIAFGHYLAYCGGTDEKGQRNASWARVTVCLRREEGQWKIAHEHFSIPFDPATGQLLFDARP</sequence>
<dbReference type="EMBL" id="CP113432">
    <property type="protein sequence ID" value="WAI50858.1"/>
    <property type="molecule type" value="Genomic_DNA"/>
</dbReference>
<protein>
    <submittedName>
        <fullName evidence="2">Nuclear transport factor 2 family protein</fullName>
    </submittedName>
</protein>
<evidence type="ECO:0000259" key="1">
    <source>
        <dbReference type="Pfam" id="PF13474"/>
    </source>
</evidence>
<feature type="domain" description="SnoaL-like" evidence="1">
    <location>
        <begin position="11"/>
        <end position="129"/>
    </location>
</feature>
<name>A0ABY7A168_9PSED</name>
<proteinExistence type="predicted"/>
<gene>
    <name evidence="2" type="ORF">OU419_06265</name>
</gene>
<dbReference type="RefSeq" id="WP_254471759.1">
    <property type="nucleotide sequence ID" value="NZ_CP113432.1"/>
</dbReference>
<dbReference type="SUPFAM" id="SSF54427">
    <property type="entry name" value="NTF2-like"/>
    <property type="match status" value="1"/>
</dbReference>
<dbReference type="InterPro" id="IPR037401">
    <property type="entry name" value="SnoaL-like"/>
</dbReference>
<dbReference type="InterPro" id="IPR032710">
    <property type="entry name" value="NTF2-like_dom_sf"/>
</dbReference>
<dbReference type="Proteomes" id="UP001163624">
    <property type="component" value="Chromosome"/>
</dbReference>
<evidence type="ECO:0000313" key="2">
    <source>
        <dbReference type="EMBL" id="WAI50858.1"/>
    </source>
</evidence>